<protein>
    <submittedName>
        <fullName evidence="2">Electron transfer flavoprotein subunit beta</fullName>
    </submittedName>
</protein>
<gene>
    <name evidence="2" type="ORF">CH333_09350</name>
</gene>
<dbReference type="SMART" id="SM00893">
    <property type="entry name" value="ETF"/>
    <property type="match status" value="1"/>
</dbReference>
<dbReference type="InterPro" id="IPR033948">
    <property type="entry name" value="ETF_beta_N"/>
</dbReference>
<evidence type="ECO:0000313" key="3">
    <source>
        <dbReference type="Proteomes" id="UP000215215"/>
    </source>
</evidence>
<dbReference type="Proteomes" id="UP000215215">
    <property type="component" value="Unassembled WGS sequence"/>
</dbReference>
<organism evidence="2 3">
    <name type="scientific">candidate division WOR-3 bacterium JGI_Cruoil_03_44_89</name>
    <dbReference type="NCBI Taxonomy" id="1973748"/>
    <lineage>
        <taxon>Bacteria</taxon>
        <taxon>Bacteria division WOR-3</taxon>
    </lineage>
</organism>
<dbReference type="PIRSF" id="PIRSF000090">
    <property type="entry name" value="Beta-ETF"/>
    <property type="match status" value="1"/>
</dbReference>
<feature type="domain" description="Electron transfer flavoprotein alpha/beta-subunit N-terminal" evidence="1">
    <location>
        <begin position="22"/>
        <end position="213"/>
    </location>
</feature>
<dbReference type="InterPro" id="IPR014730">
    <property type="entry name" value="ETF_a/b_N"/>
</dbReference>
<name>A0A235BR25_UNCW3</name>
<dbReference type="PANTHER" id="PTHR21294:SF17">
    <property type="entry name" value="PROTEIN FIXA"/>
    <property type="match status" value="1"/>
</dbReference>
<dbReference type="InterPro" id="IPR014729">
    <property type="entry name" value="Rossmann-like_a/b/a_fold"/>
</dbReference>
<dbReference type="PANTHER" id="PTHR21294">
    <property type="entry name" value="ELECTRON TRANSFER FLAVOPROTEIN BETA-SUBUNIT"/>
    <property type="match status" value="1"/>
</dbReference>
<proteinExistence type="predicted"/>
<accession>A0A235BR25</accession>
<dbReference type="Gene3D" id="3.40.50.620">
    <property type="entry name" value="HUPs"/>
    <property type="match status" value="1"/>
</dbReference>
<reference evidence="2 3" key="1">
    <citation type="submission" date="2017-07" db="EMBL/GenBank/DDBJ databases">
        <title>Recovery of genomes from metagenomes via a dereplication, aggregation, and scoring strategy.</title>
        <authorList>
            <person name="Sieber C.M."/>
            <person name="Probst A.J."/>
            <person name="Sharrar A."/>
            <person name="Thomas B.C."/>
            <person name="Hess M."/>
            <person name="Tringe S.G."/>
            <person name="Banfield J.F."/>
        </authorList>
    </citation>
    <scope>NUCLEOTIDE SEQUENCE [LARGE SCALE GENOMIC DNA]</scope>
    <source>
        <strain evidence="2">JGI_Cruoil_03_44_89</strain>
    </source>
</reference>
<dbReference type="InterPro" id="IPR012255">
    <property type="entry name" value="ETF_b"/>
</dbReference>
<evidence type="ECO:0000313" key="2">
    <source>
        <dbReference type="EMBL" id="OYD14005.1"/>
    </source>
</evidence>
<dbReference type="EMBL" id="NOZQ01000209">
    <property type="protein sequence ID" value="OYD14005.1"/>
    <property type="molecule type" value="Genomic_DNA"/>
</dbReference>
<dbReference type="GO" id="GO:0009055">
    <property type="term" value="F:electron transfer activity"/>
    <property type="evidence" value="ECO:0007669"/>
    <property type="project" value="InterPro"/>
</dbReference>
<dbReference type="Pfam" id="PF01012">
    <property type="entry name" value="ETF"/>
    <property type="match status" value="1"/>
</dbReference>
<sequence length="260" mass="28440">MRIIVCIKQVPDTQDIKIDPDTNTLIREGVPSVMNPLDAYALEEAIRIREKGEAEVIAISMGPPQAEDALREAIGMGADGAVLLTDMKFKGADTLATSSTLGKTIEKIGNYDLILCGKQATDGDTAQVGPEIAEFLGIPQVTYVRKIEEINEKGAVVERMTEWGYQVIETPLPALLTVVKEINVPRLPSLRGKIRAKSAEIPHWGLRDIEVEEEKVGLSGSPTRVIEIFTPERKKSGEKFTGTREEAAEKIIEFLKGVSS</sequence>
<dbReference type="SUPFAM" id="SSF52402">
    <property type="entry name" value="Adenine nucleotide alpha hydrolases-like"/>
    <property type="match status" value="1"/>
</dbReference>
<dbReference type="CDD" id="cd01714">
    <property type="entry name" value="ETF_beta"/>
    <property type="match status" value="1"/>
</dbReference>
<evidence type="ECO:0000259" key="1">
    <source>
        <dbReference type="SMART" id="SM00893"/>
    </source>
</evidence>
<dbReference type="AlphaFoldDB" id="A0A235BR25"/>
<comment type="caution">
    <text evidence="2">The sequence shown here is derived from an EMBL/GenBank/DDBJ whole genome shotgun (WGS) entry which is preliminary data.</text>
</comment>